<dbReference type="RefSeq" id="WP_192567396.1">
    <property type="nucleotide sequence ID" value="NZ_JACZEP010000005.1"/>
</dbReference>
<keyword evidence="2" id="KW-0378">Hydrolase</keyword>
<feature type="domain" description="AB hydrolase-1" evidence="1">
    <location>
        <begin position="22"/>
        <end position="254"/>
    </location>
</feature>
<organism evidence="2 3">
    <name type="scientific">Aminobacter carboxidus</name>
    <dbReference type="NCBI Taxonomy" id="376165"/>
    <lineage>
        <taxon>Bacteria</taxon>
        <taxon>Pseudomonadati</taxon>
        <taxon>Pseudomonadota</taxon>
        <taxon>Alphaproteobacteria</taxon>
        <taxon>Hyphomicrobiales</taxon>
        <taxon>Phyllobacteriaceae</taxon>
        <taxon>Aminobacter</taxon>
    </lineage>
</organism>
<dbReference type="Pfam" id="PF12697">
    <property type="entry name" value="Abhydrolase_6"/>
    <property type="match status" value="1"/>
</dbReference>
<dbReference type="InterPro" id="IPR029058">
    <property type="entry name" value="AB_hydrolase_fold"/>
</dbReference>
<dbReference type="PANTHER" id="PTHR43798:SF29">
    <property type="entry name" value="AB HYDROLASE-1 DOMAIN-CONTAINING PROTEIN"/>
    <property type="match status" value="1"/>
</dbReference>
<dbReference type="PANTHER" id="PTHR43798">
    <property type="entry name" value="MONOACYLGLYCEROL LIPASE"/>
    <property type="match status" value="1"/>
</dbReference>
<dbReference type="InterPro" id="IPR000073">
    <property type="entry name" value="AB_hydrolase_1"/>
</dbReference>
<dbReference type="EMBL" id="JACZEP010000005">
    <property type="protein sequence ID" value="MBE1206124.1"/>
    <property type="molecule type" value="Genomic_DNA"/>
</dbReference>
<protein>
    <submittedName>
        <fullName evidence="2">Alpha/beta fold hydrolase</fullName>
    </submittedName>
</protein>
<dbReference type="PRINTS" id="PR00111">
    <property type="entry name" value="ABHYDROLASE"/>
</dbReference>
<dbReference type="SUPFAM" id="SSF53474">
    <property type="entry name" value="alpha/beta-Hydrolases"/>
    <property type="match status" value="1"/>
</dbReference>
<accession>A0ABR9GR17</accession>
<dbReference type="InterPro" id="IPR050266">
    <property type="entry name" value="AB_hydrolase_sf"/>
</dbReference>
<reference evidence="2 3" key="1">
    <citation type="submission" date="2020-09" db="EMBL/GenBank/DDBJ databases">
        <title>Draft Genome Sequence of Aminobacter carboxidus type strain DSM 1086, a soil Gram-negative carboxydobacterium.</title>
        <authorList>
            <person name="Turrini P."/>
            <person name="Tescari M."/>
            <person name="Artuso I."/>
            <person name="Lugli G.A."/>
            <person name="Frangipani E."/>
            <person name="Ventura M."/>
            <person name="Visca P."/>
        </authorList>
    </citation>
    <scope>NUCLEOTIDE SEQUENCE [LARGE SCALE GENOMIC DNA]</scope>
    <source>
        <strain evidence="2 3">DSM 1086</strain>
    </source>
</reference>
<proteinExistence type="predicted"/>
<gene>
    <name evidence="2" type="ORF">IHE39_17655</name>
</gene>
<comment type="caution">
    <text evidence="2">The sequence shown here is derived from an EMBL/GenBank/DDBJ whole genome shotgun (WGS) entry which is preliminary data.</text>
</comment>
<evidence type="ECO:0000313" key="2">
    <source>
        <dbReference type="EMBL" id="MBE1206124.1"/>
    </source>
</evidence>
<evidence type="ECO:0000313" key="3">
    <source>
        <dbReference type="Proteomes" id="UP000598227"/>
    </source>
</evidence>
<dbReference type="Proteomes" id="UP000598227">
    <property type="component" value="Unassembled WGS sequence"/>
</dbReference>
<sequence>MPTYKRGIDLPCYVEAGVGSPVVFLHSMAGSADSWWPQIETLRGTHRCVAWDMPGYGGSAAISETTPMAEMADLLAQFLREKLQVERAHLVGLSVGGMILQSFGARHPDMAASLTIMDSSPKFAFGSSMRPEEFIEPILAQLASGIAVHQFADGMVRAIMAPDTPEAIRAAGVGAMARARPEGLALCTRLIGGHDGLEDLPRIATPTLVLVGEKDGETPPSYSAEIAARIGGAEMQVIPGAGHLSNVENTAAVNTALTAFLNRHR</sequence>
<evidence type="ECO:0000259" key="1">
    <source>
        <dbReference type="Pfam" id="PF12697"/>
    </source>
</evidence>
<dbReference type="Gene3D" id="3.40.50.1820">
    <property type="entry name" value="alpha/beta hydrolase"/>
    <property type="match status" value="1"/>
</dbReference>
<keyword evidence="3" id="KW-1185">Reference proteome</keyword>
<dbReference type="GO" id="GO:0016787">
    <property type="term" value="F:hydrolase activity"/>
    <property type="evidence" value="ECO:0007669"/>
    <property type="project" value="UniProtKB-KW"/>
</dbReference>
<name>A0ABR9GR17_9HYPH</name>